<keyword evidence="7" id="KW-0067">ATP-binding</keyword>
<dbReference type="GO" id="GO:0140359">
    <property type="term" value="F:ABC-type transporter activity"/>
    <property type="evidence" value="ECO:0007669"/>
    <property type="project" value="InterPro"/>
</dbReference>
<feature type="transmembrane region" description="Helical" evidence="11">
    <location>
        <begin position="204"/>
        <end position="225"/>
    </location>
</feature>
<dbReference type="InterPro" id="IPR039421">
    <property type="entry name" value="Type_1_exporter"/>
</dbReference>
<evidence type="ECO:0000313" key="15">
    <source>
        <dbReference type="EMBL" id="MBB5783621.1"/>
    </source>
</evidence>
<dbReference type="PROSITE" id="PS50929">
    <property type="entry name" value="ABC_TM1F"/>
    <property type="match status" value="1"/>
</dbReference>
<feature type="domain" description="Peptidase C39" evidence="14">
    <location>
        <begin position="10"/>
        <end position="129"/>
    </location>
</feature>
<feature type="transmembrane region" description="Helical" evidence="11">
    <location>
        <begin position="164"/>
        <end position="184"/>
    </location>
</feature>
<keyword evidence="16" id="KW-1185">Reference proteome</keyword>
<accession>A0A7W9GHD4</accession>
<dbReference type="InterPro" id="IPR027417">
    <property type="entry name" value="P-loop_NTPase"/>
</dbReference>
<dbReference type="Gene3D" id="1.20.1560.10">
    <property type="entry name" value="ABC transporter type 1, transmembrane domain"/>
    <property type="match status" value="1"/>
</dbReference>
<feature type="transmembrane region" description="Helical" evidence="11">
    <location>
        <begin position="421"/>
        <end position="444"/>
    </location>
</feature>
<comment type="caution">
    <text evidence="15">The sequence shown here is derived from an EMBL/GenBank/DDBJ whole genome shotgun (WGS) entry which is preliminary data.</text>
</comment>
<evidence type="ECO:0000256" key="6">
    <source>
        <dbReference type="ARBA" id="ARBA00022807"/>
    </source>
</evidence>
<dbReference type="PROSITE" id="PS50990">
    <property type="entry name" value="PEPTIDASE_C39"/>
    <property type="match status" value="1"/>
</dbReference>
<dbReference type="PANTHER" id="PTHR24221:SF606">
    <property type="entry name" value="COLICIN V SECRETION-PROCESSING ATP-BINDING PROTEIN"/>
    <property type="match status" value="1"/>
</dbReference>
<evidence type="ECO:0000256" key="5">
    <source>
        <dbReference type="ARBA" id="ARBA00022741"/>
    </source>
</evidence>
<evidence type="ECO:0000256" key="7">
    <source>
        <dbReference type="ARBA" id="ARBA00022840"/>
    </source>
</evidence>
<protein>
    <submittedName>
        <fullName evidence="15">ABC-type bacteriocin/lantibiotic exporter with double-glycine peptidase domain</fullName>
    </submittedName>
</protein>
<evidence type="ECO:0000259" key="13">
    <source>
        <dbReference type="PROSITE" id="PS50929"/>
    </source>
</evidence>
<dbReference type="GO" id="GO:0034040">
    <property type="term" value="F:ATPase-coupled lipid transmembrane transporter activity"/>
    <property type="evidence" value="ECO:0007669"/>
    <property type="project" value="TreeGrafter"/>
</dbReference>
<keyword evidence="3" id="KW-1003">Cell membrane</keyword>
<keyword evidence="6" id="KW-0645">Protease</keyword>
<evidence type="ECO:0000256" key="3">
    <source>
        <dbReference type="ARBA" id="ARBA00022475"/>
    </source>
</evidence>
<evidence type="ECO:0000259" key="12">
    <source>
        <dbReference type="PROSITE" id="PS50893"/>
    </source>
</evidence>
<dbReference type="FunFam" id="3.40.50.300:FF:000299">
    <property type="entry name" value="ABC transporter ATP-binding protein/permease"/>
    <property type="match status" value="1"/>
</dbReference>
<keyword evidence="5" id="KW-0547">Nucleotide-binding</keyword>
<dbReference type="GO" id="GO:0005886">
    <property type="term" value="C:plasma membrane"/>
    <property type="evidence" value="ECO:0007669"/>
    <property type="project" value="UniProtKB-SubCell"/>
</dbReference>
<evidence type="ECO:0000259" key="14">
    <source>
        <dbReference type="PROSITE" id="PS50990"/>
    </source>
</evidence>
<keyword evidence="4 11" id="KW-0812">Transmembrane</keyword>
<comment type="similarity">
    <text evidence="10">Belongs to the ABC transporter superfamily. Lipid exporter (TC 3.A.1.106) family.</text>
</comment>
<dbReference type="AlphaFoldDB" id="A0A7W9GHD4"/>
<keyword evidence="8 11" id="KW-1133">Transmembrane helix</keyword>
<comment type="subcellular location">
    <subcellularLocation>
        <location evidence="1">Cell membrane</location>
        <topology evidence="1">Multi-pass membrane protein</topology>
    </subcellularLocation>
</comment>
<dbReference type="Proteomes" id="UP000579153">
    <property type="component" value="Unassembled WGS sequence"/>
</dbReference>
<dbReference type="EMBL" id="JACHMB010000001">
    <property type="protein sequence ID" value="MBB5783621.1"/>
    <property type="molecule type" value="Genomic_DNA"/>
</dbReference>
<dbReference type="GO" id="GO:0016887">
    <property type="term" value="F:ATP hydrolysis activity"/>
    <property type="evidence" value="ECO:0007669"/>
    <property type="project" value="InterPro"/>
</dbReference>
<dbReference type="PANTHER" id="PTHR24221">
    <property type="entry name" value="ATP-BINDING CASSETTE SUB-FAMILY B"/>
    <property type="match status" value="1"/>
</dbReference>
<reference evidence="15 16" key="1">
    <citation type="submission" date="2020-08" db="EMBL/GenBank/DDBJ databases">
        <title>Sequencing the genomes of 1000 actinobacteria strains.</title>
        <authorList>
            <person name="Klenk H.-P."/>
        </authorList>
    </citation>
    <scope>NUCLEOTIDE SEQUENCE [LARGE SCALE GENOMIC DNA]</scope>
    <source>
        <strain evidence="15 16">DSM 45507</strain>
    </source>
</reference>
<feature type="domain" description="ABC transporter" evidence="12">
    <location>
        <begin position="478"/>
        <end position="711"/>
    </location>
</feature>
<dbReference type="InterPro" id="IPR003439">
    <property type="entry name" value="ABC_transporter-like_ATP-bd"/>
</dbReference>
<keyword evidence="9 11" id="KW-0472">Membrane</keyword>
<evidence type="ECO:0000313" key="16">
    <source>
        <dbReference type="Proteomes" id="UP000579153"/>
    </source>
</evidence>
<keyword evidence="6" id="KW-0378">Hydrolase</keyword>
<evidence type="ECO:0000256" key="11">
    <source>
        <dbReference type="SAM" id="Phobius"/>
    </source>
</evidence>
<feature type="domain" description="ABC transmembrane type-1" evidence="13">
    <location>
        <begin position="165"/>
        <end position="446"/>
    </location>
</feature>
<dbReference type="SUPFAM" id="SSF90123">
    <property type="entry name" value="ABC transporter transmembrane region"/>
    <property type="match status" value="1"/>
</dbReference>
<feature type="transmembrane region" description="Helical" evidence="11">
    <location>
        <begin position="386"/>
        <end position="409"/>
    </location>
</feature>
<gene>
    <name evidence="15" type="ORF">HD596_010377</name>
</gene>
<dbReference type="Pfam" id="PF03412">
    <property type="entry name" value="Peptidase_C39"/>
    <property type="match status" value="1"/>
</dbReference>
<feature type="transmembrane region" description="Helical" evidence="11">
    <location>
        <begin position="291"/>
        <end position="320"/>
    </location>
</feature>
<dbReference type="GO" id="GO:0008234">
    <property type="term" value="F:cysteine-type peptidase activity"/>
    <property type="evidence" value="ECO:0007669"/>
    <property type="project" value="UniProtKB-KW"/>
</dbReference>
<dbReference type="PROSITE" id="PS00211">
    <property type="entry name" value="ABC_TRANSPORTER_1"/>
    <property type="match status" value="1"/>
</dbReference>
<dbReference type="InterPro" id="IPR003593">
    <property type="entry name" value="AAA+_ATPase"/>
</dbReference>
<dbReference type="GO" id="GO:0005524">
    <property type="term" value="F:ATP binding"/>
    <property type="evidence" value="ECO:0007669"/>
    <property type="project" value="UniProtKB-KW"/>
</dbReference>
<evidence type="ECO:0000256" key="9">
    <source>
        <dbReference type="ARBA" id="ARBA00023136"/>
    </source>
</evidence>
<dbReference type="RefSeq" id="WP_185076629.1">
    <property type="nucleotide sequence ID" value="NZ_JACHMB010000001.1"/>
</dbReference>
<dbReference type="Gene3D" id="3.40.50.300">
    <property type="entry name" value="P-loop containing nucleotide triphosphate hydrolases"/>
    <property type="match status" value="1"/>
</dbReference>
<keyword evidence="2" id="KW-0813">Transport</keyword>
<dbReference type="PROSITE" id="PS50893">
    <property type="entry name" value="ABC_TRANSPORTER_2"/>
    <property type="match status" value="1"/>
</dbReference>
<evidence type="ECO:0000256" key="1">
    <source>
        <dbReference type="ARBA" id="ARBA00004651"/>
    </source>
</evidence>
<evidence type="ECO:0000256" key="4">
    <source>
        <dbReference type="ARBA" id="ARBA00022692"/>
    </source>
</evidence>
<evidence type="ECO:0000256" key="10">
    <source>
        <dbReference type="ARBA" id="ARBA00061644"/>
    </source>
</evidence>
<sequence length="720" mass="77257">MRRRVPIRLQLTTSECGAAVLAMLLSHHGRHTSVAECRDLLGPGRDGASVTRLVAAAREHGLTAAAERVADPLAEPPRSPYIAYFSAHHFVVVEGLGRGGVRIVDPGNGRRTMPREEFARRYGGVVIRCAPGAGFVRRRASPWQWTPVRYLRDFAAVPGGRRRLAGVLALAAAIQLLALALPLATKSVVDELVPDGRGDLLPVLGWAVFGTAALHGSLTFLRARLLLALRARADERLTGRFVGHLLRLPIGFFLQRSRGDLLLRVGSIATTREAVTQQSVTLALDVLLLSAYGIALVLLVPWYALMVGVLAAGQAGLMVASYRRLRTLTQAELSARAGEQGYLVETLQAMLPLKANGVEPRAQVRWRELFGTYQTAMLRRGRASSWFEAVQGAVAVFAPLALLWCGAWLVLGGRMSLGTMLAVNALAMSVLAPLQAFVGAVQLFSMLRGQFERIYDVLDAAPEPSGARLLPDGRPVAIRAEGVAFRYAPDSPPVLREVSFEVPAGAKLGVVGRTGSGKSTLALLVLGLLRPTTGEIRHDGVPVQELDVAALRRGCGAVLQELSLFSGSIRDNITLGSPDATDDDVVTAALVAGLHHDVERLPMGYDTNVGEGGAALSAGQRQRVALARAIVHRPRLLILDEATSHLDPETERRVDAALSELRVTRIVISHRLSAIRDAHEVLVIDQGRIVGRGTHERLVSSPGPYRDLFGAPPVPDALSA</sequence>
<evidence type="ECO:0000256" key="2">
    <source>
        <dbReference type="ARBA" id="ARBA00022448"/>
    </source>
</evidence>
<dbReference type="Pfam" id="PF00664">
    <property type="entry name" value="ABC_membrane"/>
    <property type="match status" value="1"/>
</dbReference>
<dbReference type="Pfam" id="PF00005">
    <property type="entry name" value="ABC_tran"/>
    <property type="match status" value="1"/>
</dbReference>
<dbReference type="SUPFAM" id="SSF52540">
    <property type="entry name" value="P-loop containing nucleoside triphosphate hydrolases"/>
    <property type="match status" value="1"/>
</dbReference>
<dbReference type="Gene3D" id="3.90.70.10">
    <property type="entry name" value="Cysteine proteinases"/>
    <property type="match status" value="1"/>
</dbReference>
<dbReference type="InterPro" id="IPR017871">
    <property type="entry name" value="ABC_transporter-like_CS"/>
</dbReference>
<dbReference type="InterPro" id="IPR011527">
    <property type="entry name" value="ABC1_TM_dom"/>
</dbReference>
<organism evidence="15 16">
    <name type="scientific">Nonomuraea jabiensis</name>
    <dbReference type="NCBI Taxonomy" id="882448"/>
    <lineage>
        <taxon>Bacteria</taxon>
        <taxon>Bacillati</taxon>
        <taxon>Actinomycetota</taxon>
        <taxon>Actinomycetes</taxon>
        <taxon>Streptosporangiales</taxon>
        <taxon>Streptosporangiaceae</taxon>
        <taxon>Nonomuraea</taxon>
    </lineage>
</organism>
<name>A0A7W9GHD4_9ACTN</name>
<proteinExistence type="inferred from homology"/>
<dbReference type="InterPro" id="IPR005074">
    <property type="entry name" value="Peptidase_C39"/>
</dbReference>
<dbReference type="SMART" id="SM00382">
    <property type="entry name" value="AAA"/>
    <property type="match status" value="1"/>
</dbReference>
<dbReference type="InterPro" id="IPR036640">
    <property type="entry name" value="ABC1_TM_sf"/>
</dbReference>
<keyword evidence="6" id="KW-0788">Thiol protease</keyword>
<evidence type="ECO:0000256" key="8">
    <source>
        <dbReference type="ARBA" id="ARBA00022989"/>
    </source>
</evidence>
<dbReference type="GO" id="GO:0006508">
    <property type="term" value="P:proteolysis"/>
    <property type="evidence" value="ECO:0007669"/>
    <property type="project" value="InterPro"/>
</dbReference>